<feature type="transmembrane region" description="Helical" evidence="7">
    <location>
        <begin position="225"/>
        <end position="243"/>
    </location>
</feature>
<keyword evidence="5 7" id="KW-0472">Membrane</keyword>
<comment type="caution">
    <text evidence="8">The sequence shown here is derived from an EMBL/GenBank/DDBJ whole genome shotgun (WGS) entry which is preliminary data.</text>
</comment>
<dbReference type="InterPro" id="IPR005496">
    <property type="entry name" value="Integral_membrane_TerC"/>
</dbReference>
<dbReference type="RefSeq" id="WP_284329132.1">
    <property type="nucleotide sequence ID" value="NZ_BSUN01000001.1"/>
</dbReference>
<feature type="transmembrane region" description="Helical" evidence="7">
    <location>
        <begin position="255"/>
        <end position="277"/>
    </location>
</feature>
<feature type="region of interest" description="Disordered" evidence="6">
    <location>
        <begin position="336"/>
        <end position="375"/>
    </location>
</feature>
<feature type="transmembrane region" description="Helical" evidence="7">
    <location>
        <begin position="130"/>
        <end position="147"/>
    </location>
</feature>
<keyword evidence="4 7" id="KW-1133">Transmembrane helix</keyword>
<dbReference type="Proteomes" id="UP001157125">
    <property type="component" value="Unassembled WGS sequence"/>
</dbReference>
<proteinExistence type="inferred from homology"/>
<feature type="transmembrane region" description="Helical" evidence="7">
    <location>
        <begin position="38"/>
        <end position="58"/>
    </location>
</feature>
<protein>
    <recommendedName>
        <fullName evidence="10">Inner membrane protein alx</fullName>
    </recommendedName>
</protein>
<evidence type="ECO:0000256" key="3">
    <source>
        <dbReference type="ARBA" id="ARBA00022692"/>
    </source>
</evidence>
<feature type="transmembrane region" description="Helical" evidence="7">
    <location>
        <begin position="297"/>
        <end position="318"/>
    </location>
</feature>
<evidence type="ECO:0000313" key="9">
    <source>
        <dbReference type="Proteomes" id="UP001157125"/>
    </source>
</evidence>
<feature type="transmembrane region" description="Helical" evidence="7">
    <location>
        <begin position="78"/>
        <end position="94"/>
    </location>
</feature>
<dbReference type="NCBIfam" id="TIGR03718">
    <property type="entry name" value="R_switched_Alx"/>
    <property type="match status" value="1"/>
</dbReference>
<gene>
    <name evidence="8" type="ORF">GCM10025876_36860</name>
</gene>
<accession>A0ABQ6IHU5</accession>
<reference evidence="9" key="1">
    <citation type="journal article" date="2019" name="Int. J. Syst. Evol. Microbiol.">
        <title>The Global Catalogue of Microorganisms (GCM) 10K type strain sequencing project: providing services to taxonomists for standard genome sequencing and annotation.</title>
        <authorList>
            <consortium name="The Broad Institute Genomics Platform"/>
            <consortium name="The Broad Institute Genome Sequencing Center for Infectious Disease"/>
            <person name="Wu L."/>
            <person name="Ma J."/>
        </authorList>
    </citation>
    <scope>NUCLEOTIDE SEQUENCE [LARGE SCALE GENOMIC DNA]</scope>
    <source>
        <strain evidence="9">NBRC 112299</strain>
    </source>
</reference>
<comment type="similarity">
    <text evidence="2">Belongs to the TerC family.</text>
</comment>
<keyword evidence="9" id="KW-1185">Reference proteome</keyword>
<sequence length="375" mass="40746">MTDPLVWTVTIALIVGLFVFDFAVVIRKPHEPSFKESVAWSLFYIGVAVVFGLVLHIWHHEFVTGEFFAGYITEKALSVDNLFVFLVIMTRFAVPPKYRSRVLLVGIAVALVLRGIFIAAGAAALDAFSVLFYVFGAFLIYTAWGLARENKDEAGDEDYEEGRLVRLVRRLYPVTDGYREGRVFVKEAGRRMVTPMLLVMVAIGSTDVLFALDSIPAIFGLTQDPFIVFTANAFALLGLRRLYFLVQGLLQRLVYLHYGLAAILAFIGVKLVLHALHENNLSFINGGEHVKVPEITTGMSLIVIVGILAIATIASLVATRGKSALADEVEAAHGGEALEATAGSEPEDVEPASSASAGASAETTGEHASTPDDRR</sequence>
<evidence type="ECO:0008006" key="10">
    <source>
        <dbReference type="Google" id="ProtNLM"/>
    </source>
</evidence>
<dbReference type="EMBL" id="BSUN01000001">
    <property type="protein sequence ID" value="GMA37482.1"/>
    <property type="molecule type" value="Genomic_DNA"/>
</dbReference>
<evidence type="ECO:0000256" key="5">
    <source>
        <dbReference type="ARBA" id="ARBA00023136"/>
    </source>
</evidence>
<keyword evidence="3 7" id="KW-0812">Transmembrane</keyword>
<feature type="compositionally biased region" description="Low complexity" evidence="6">
    <location>
        <begin position="352"/>
        <end position="363"/>
    </location>
</feature>
<feature type="transmembrane region" description="Helical" evidence="7">
    <location>
        <begin position="101"/>
        <end position="124"/>
    </location>
</feature>
<dbReference type="PANTHER" id="PTHR30238">
    <property type="entry name" value="MEMBRANE BOUND PREDICTED REDOX MODULATOR"/>
    <property type="match status" value="1"/>
</dbReference>
<dbReference type="PANTHER" id="PTHR30238:SF0">
    <property type="entry name" value="THYLAKOID MEMBRANE PROTEIN TERC, CHLOROPLASTIC"/>
    <property type="match status" value="1"/>
</dbReference>
<evidence type="ECO:0000256" key="4">
    <source>
        <dbReference type="ARBA" id="ARBA00022989"/>
    </source>
</evidence>
<feature type="transmembrane region" description="Helical" evidence="7">
    <location>
        <begin position="6"/>
        <end position="26"/>
    </location>
</feature>
<feature type="transmembrane region" description="Helical" evidence="7">
    <location>
        <begin position="196"/>
        <end position="219"/>
    </location>
</feature>
<organism evidence="8 9">
    <name type="scientific">Demequina litorisediminis</name>
    <dbReference type="NCBI Taxonomy" id="1849022"/>
    <lineage>
        <taxon>Bacteria</taxon>
        <taxon>Bacillati</taxon>
        <taxon>Actinomycetota</taxon>
        <taxon>Actinomycetes</taxon>
        <taxon>Micrococcales</taxon>
        <taxon>Demequinaceae</taxon>
        <taxon>Demequina</taxon>
    </lineage>
</organism>
<evidence type="ECO:0000256" key="7">
    <source>
        <dbReference type="SAM" id="Phobius"/>
    </source>
</evidence>
<dbReference type="Pfam" id="PF03741">
    <property type="entry name" value="TerC"/>
    <property type="match status" value="1"/>
</dbReference>
<dbReference type="InterPro" id="IPR022369">
    <property type="entry name" value="Integral_membrane_TerC_rswitch"/>
</dbReference>
<comment type="subcellular location">
    <subcellularLocation>
        <location evidence="1">Membrane</location>
        <topology evidence="1">Multi-pass membrane protein</topology>
    </subcellularLocation>
</comment>
<evidence type="ECO:0000313" key="8">
    <source>
        <dbReference type="EMBL" id="GMA37482.1"/>
    </source>
</evidence>
<evidence type="ECO:0000256" key="6">
    <source>
        <dbReference type="SAM" id="MobiDB-lite"/>
    </source>
</evidence>
<evidence type="ECO:0000256" key="1">
    <source>
        <dbReference type="ARBA" id="ARBA00004141"/>
    </source>
</evidence>
<evidence type="ECO:0000256" key="2">
    <source>
        <dbReference type="ARBA" id="ARBA00007511"/>
    </source>
</evidence>
<name>A0ABQ6IHU5_9MICO</name>